<reference evidence="2 3" key="2">
    <citation type="journal article" date="2008" name="Nature">
        <title>The Phaeodactylum genome reveals the evolutionary history of diatom genomes.</title>
        <authorList>
            <person name="Bowler C."/>
            <person name="Allen A.E."/>
            <person name="Badger J.H."/>
            <person name="Grimwood J."/>
            <person name="Jabbari K."/>
            <person name="Kuo A."/>
            <person name="Maheswari U."/>
            <person name="Martens C."/>
            <person name="Maumus F."/>
            <person name="Otillar R.P."/>
            <person name="Rayko E."/>
            <person name="Salamov A."/>
            <person name="Vandepoele K."/>
            <person name="Beszteri B."/>
            <person name="Gruber A."/>
            <person name="Heijde M."/>
            <person name="Katinka M."/>
            <person name="Mock T."/>
            <person name="Valentin K."/>
            <person name="Verret F."/>
            <person name="Berges J.A."/>
            <person name="Brownlee C."/>
            <person name="Cadoret J.P."/>
            <person name="Chiovitti A."/>
            <person name="Choi C.J."/>
            <person name="Coesel S."/>
            <person name="De Martino A."/>
            <person name="Detter J.C."/>
            <person name="Durkin C."/>
            <person name="Falciatore A."/>
            <person name="Fournet J."/>
            <person name="Haruta M."/>
            <person name="Huysman M.J."/>
            <person name="Jenkins B.D."/>
            <person name="Jiroutova K."/>
            <person name="Jorgensen R.E."/>
            <person name="Joubert Y."/>
            <person name="Kaplan A."/>
            <person name="Kroger N."/>
            <person name="Kroth P.G."/>
            <person name="La Roche J."/>
            <person name="Lindquist E."/>
            <person name="Lommer M."/>
            <person name="Martin-Jezequel V."/>
            <person name="Lopez P.J."/>
            <person name="Lucas S."/>
            <person name="Mangogna M."/>
            <person name="McGinnis K."/>
            <person name="Medlin L.K."/>
            <person name="Montsant A."/>
            <person name="Oudot-Le Secq M.P."/>
            <person name="Napoli C."/>
            <person name="Obornik M."/>
            <person name="Parker M.S."/>
            <person name="Petit J.L."/>
            <person name="Porcel B.M."/>
            <person name="Poulsen N."/>
            <person name="Robison M."/>
            <person name="Rychlewski L."/>
            <person name="Rynearson T.A."/>
            <person name="Schmutz J."/>
            <person name="Shapiro H."/>
            <person name="Siaut M."/>
            <person name="Stanley M."/>
            <person name="Sussman M.R."/>
            <person name="Taylor A.R."/>
            <person name="Vardi A."/>
            <person name="von Dassow P."/>
            <person name="Vyverman W."/>
            <person name="Willis A."/>
            <person name="Wyrwicz L.S."/>
            <person name="Rokhsar D.S."/>
            <person name="Weissenbach J."/>
            <person name="Armbrust E.V."/>
            <person name="Green B.R."/>
            <person name="Van de Peer Y."/>
            <person name="Grigoriev I.V."/>
        </authorList>
    </citation>
    <scope>NUCLEOTIDE SEQUENCE [LARGE SCALE GENOMIC DNA]</scope>
    <source>
        <strain evidence="2 3">CCMP1335</strain>
    </source>
</reference>
<name>B8C5G0_THAPS</name>
<reference evidence="2 3" key="1">
    <citation type="journal article" date="2004" name="Science">
        <title>The genome of the diatom Thalassiosira pseudonana: ecology, evolution, and metabolism.</title>
        <authorList>
            <person name="Armbrust E.V."/>
            <person name="Berges J.A."/>
            <person name="Bowler C."/>
            <person name="Green B.R."/>
            <person name="Martinez D."/>
            <person name="Putnam N.H."/>
            <person name="Zhou S."/>
            <person name="Allen A.E."/>
            <person name="Apt K.E."/>
            <person name="Bechner M."/>
            <person name="Brzezinski M.A."/>
            <person name="Chaal B.K."/>
            <person name="Chiovitti A."/>
            <person name="Davis A.K."/>
            <person name="Demarest M.S."/>
            <person name="Detter J.C."/>
            <person name="Glavina T."/>
            <person name="Goodstein D."/>
            <person name="Hadi M.Z."/>
            <person name="Hellsten U."/>
            <person name="Hildebrand M."/>
            <person name="Jenkins B.D."/>
            <person name="Jurka J."/>
            <person name="Kapitonov V.V."/>
            <person name="Kroger N."/>
            <person name="Lau W.W."/>
            <person name="Lane T.W."/>
            <person name="Larimer F.W."/>
            <person name="Lippmeier J.C."/>
            <person name="Lucas S."/>
            <person name="Medina M."/>
            <person name="Montsant A."/>
            <person name="Obornik M."/>
            <person name="Parker M.S."/>
            <person name="Palenik B."/>
            <person name="Pazour G.J."/>
            <person name="Richardson P.M."/>
            <person name="Rynearson T.A."/>
            <person name="Saito M.A."/>
            <person name="Schwartz D.C."/>
            <person name="Thamatrakoln K."/>
            <person name="Valentin K."/>
            <person name="Vardi A."/>
            <person name="Wilkerson F.P."/>
            <person name="Rokhsar D.S."/>
        </authorList>
    </citation>
    <scope>NUCLEOTIDE SEQUENCE [LARGE SCALE GENOMIC DNA]</scope>
    <source>
        <strain evidence="2 3">CCMP1335</strain>
    </source>
</reference>
<sequence>MAGLGRRSHYRKHLTDAVLHDLPEPDESLGHRIARVVGTRGGNMFDVIVAPLSSSTATSGQDKKVPNESKGSSRAEVEGESKGAGGHSMASPSNDETSNSGYTSPIQSVQHTPQLAFLPTKFRKLVWIKRNDFVIVECGDEEDGDQKQQTEKREQNTAGGGFRYVINHILYKAQVKHIKTKGLWPDDPFFAETDELQSKTAVAERQTQVEPKKTQDPKVVEGDGNEQEYESESDDEEQYRANGHEDEAIVFDDPLADEYMVNTNRIAAMRIDDSSSEEESD</sequence>
<evidence type="ECO:0000313" key="3">
    <source>
        <dbReference type="Proteomes" id="UP000001449"/>
    </source>
</evidence>
<dbReference type="InterPro" id="IPR039294">
    <property type="entry name" value="EIF1AD"/>
</dbReference>
<accession>B8C5G0</accession>
<evidence type="ECO:0000256" key="1">
    <source>
        <dbReference type="SAM" id="MobiDB-lite"/>
    </source>
</evidence>
<feature type="region of interest" description="Disordered" evidence="1">
    <location>
        <begin position="202"/>
        <end position="248"/>
    </location>
</feature>
<dbReference type="eggNOG" id="KOG2925">
    <property type="taxonomic scope" value="Eukaryota"/>
</dbReference>
<dbReference type="PaxDb" id="35128-Thaps269049"/>
<dbReference type="PANTHER" id="PTHR21641:SF0">
    <property type="entry name" value="RNA-BINDING PROTEIN EIF1AD-RELATED"/>
    <property type="match status" value="1"/>
</dbReference>
<feature type="compositionally biased region" description="Polar residues" evidence="1">
    <location>
        <begin position="90"/>
        <end position="106"/>
    </location>
</feature>
<dbReference type="GeneID" id="7443564"/>
<dbReference type="Proteomes" id="UP000001449">
    <property type="component" value="Chromosome 6"/>
</dbReference>
<feature type="compositionally biased region" description="Basic and acidic residues" evidence="1">
    <location>
        <begin position="61"/>
        <end position="81"/>
    </location>
</feature>
<evidence type="ECO:0008006" key="4">
    <source>
        <dbReference type="Google" id="ProtNLM"/>
    </source>
</evidence>
<dbReference type="EMBL" id="CM000643">
    <property type="protein sequence ID" value="EED91110.1"/>
    <property type="molecule type" value="Genomic_DNA"/>
</dbReference>
<proteinExistence type="predicted"/>
<dbReference type="AlphaFoldDB" id="B8C5G0"/>
<organism evidence="2 3">
    <name type="scientific">Thalassiosira pseudonana</name>
    <name type="common">Marine diatom</name>
    <name type="synonym">Cyclotella nana</name>
    <dbReference type="NCBI Taxonomy" id="35128"/>
    <lineage>
        <taxon>Eukaryota</taxon>
        <taxon>Sar</taxon>
        <taxon>Stramenopiles</taxon>
        <taxon>Ochrophyta</taxon>
        <taxon>Bacillariophyta</taxon>
        <taxon>Coscinodiscophyceae</taxon>
        <taxon>Thalassiosirophycidae</taxon>
        <taxon>Thalassiosirales</taxon>
        <taxon>Thalassiosiraceae</taxon>
        <taxon>Thalassiosira</taxon>
    </lineage>
</organism>
<dbReference type="KEGG" id="tps:THAPSDRAFT_269049"/>
<dbReference type="STRING" id="35128.B8C5G0"/>
<dbReference type="PANTHER" id="PTHR21641">
    <property type="entry name" value="TRANSLATION INITIATION FACTOR-RELATED"/>
    <property type="match status" value="1"/>
</dbReference>
<feature type="region of interest" description="Disordered" evidence="1">
    <location>
        <begin position="55"/>
        <end position="106"/>
    </location>
</feature>
<feature type="compositionally biased region" description="Acidic residues" evidence="1">
    <location>
        <begin position="223"/>
        <end position="237"/>
    </location>
</feature>
<evidence type="ECO:0000313" key="2">
    <source>
        <dbReference type="EMBL" id="EED91110.1"/>
    </source>
</evidence>
<gene>
    <name evidence="2" type="ORF">THAPSDRAFT_269049</name>
</gene>
<feature type="compositionally biased region" description="Basic and acidic residues" evidence="1">
    <location>
        <begin position="210"/>
        <end position="221"/>
    </location>
</feature>
<dbReference type="HOGENOM" id="CLU_992057_0_0_1"/>
<dbReference type="GO" id="GO:0005634">
    <property type="term" value="C:nucleus"/>
    <property type="evidence" value="ECO:0000318"/>
    <property type="project" value="GO_Central"/>
</dbReference>
<dbReference type="RefSeq" id="XP_002291003.1">
    <property type="nucleotide sequence ID" value="XM_002290967.1"/>
</dbReference>
<dbReference type="Gene3D" id="2.40.50.140">
    <property type="entry name" value="Nucleic acid-binding proteins"/>
    <property type="match status" value="1"/>
</dbReference>
<dbReference type="SUPFAM" id="SSF50249">
    <property type="entry name" value="Nucleic acid-binding proteins"/>
    <property type="match status" value="1"/>
</dbReference>
<keyword evidence="3" id="KW-1185">Reference proteome</keyword>
<dbReference type="InterPro" id="IPR012340">
    <property type="entry name" value="NA-bd_OB-fold"/>
</dbReference>
<feature type="compositionally biased region" description="Basic and acidic residues" evidence="1">
    <location>
        <begin position="238"/>
        <end position="247"/>
    </location>
</feature>
<dbReference type="InParanoid" id="B8C5G0"/>
<protein>
    <recommendedName>
        <fullName evidence="4">S1-like domain-containing protein</fullName>
    </recommendedName>
</protein>